<evidence type="ECO:0000313" key="1">
    <source>
        <dbReference type="EMBL" id="KAL1880365.1"/>
    </source>
</evidence>
<accession>A0ABR3XXE3</accession>
<dbReference type="Proteomes" id="UP001583193">
    <property type="component" value="Unassembled WGS sequence"/>
</dbReference>
<sequence>MSCYQSMPLVFSEYVHHYKPEEWWKGIQKHSKDYESLRVISLTRVKDLDSPWAHEYVQFIVEDVVSKERTRIYAERGVHKDSVEVVPISALKVNPLTFGRDRVDGLTVGYNESKGIKFPPGKEEEGPKEVKPDKVVLGRWGGPRDLPLPLEAFFYPDAETRPTFLDLAQTIGLVSKKGGEYNLLGHNCFWFAYTSMKDHGLKHKAPPKKVYYTFGGGTGRLRDLYSYHYTRKYKEYYRRDAEGFDKQRAEPLDGALPTSHVETLRKFLLDRGNMESYLQVLEENDISVTPVTVREYLDQAAENANKEENQAAELRYTEQFDKEVRDLENKVVGAMSEKEKRDFYARVEHDIATSAPDASGITAKDLGLDGPEAKRYYLVYELMEILADEVFVEAEAGTSYR</sequence>
<keyword evidence="2" id="KW-1185">Reference proteome</keyword>
<protein>
    <submittedName>
        <fullName evidence="1">Uncharacterized protein</fullName>
    </submittedName>
</protein>
<organism evidence="1 2">
    <name type="scientific">Paecilomyces lecythidis</name>
    <dbReference type="NCBI Taxonomy" id="3004212"/>
    <lineage>
        <taxon>Eukaryota</taxon>
        <taxon>Fungi</taxon>
        <taxon>Dikarya</taxon>
        <taxon>Ascomycota</taxon>
        <taxon>Pezizomycotina</taxon>
        <taxon>Eurotiomycetes</taxon>
        <taxon>Eurotiomycetidae</taxon>
        <taxon>Eurotiales</taxon>
        <taxon>Thermoascaceae</taxon>
        <taxon>Paecilomyces</taxon>
    </lineage>
</organism>
<name>A0ABR3XXE3_9EURO</name>
<dbReference type="EMBL" id="JAVDPF010000009">
    <property type="protein sequence ID" value="KAL1880365.1"/>
    <property type="molecule type" value="Genomic_DNA"/>
</dbReference>
<evidence type="ECO:0000313" key="2">
    <source>
        <dbReference type="Proteomes" id="UP001583193"/>
    </source>
</evidence>
<gene>
    <name evidence="1" type="ORF">Plec18167_003769</name>
</gene>
<comment type="caution">
    <text evidence="1">The sequence shown here is derived from an EMBL/GenBank/DDBJ whole genome shotgun (WGS) entry which is preliminary data.</text>
</comment>
<reference evidence="1 2" key="1">
    <citation type="journal article" date="2024" name="IMA Fungus">
        <title>IMA Genome - F19 : A genome assembly and annotation guide to empower mycologists, including annotated draft genome sequences of Ceratocystis pirilliformis, Diaporthe australafricana, Fusarium ophioides, Paecilomyces lecythidis, and Sporothrix stenoceras.</title>
        <authorList>
            <person name="Aylward J."/>
            <person name="Wilson A.M."/>
            <person name="Visagie C.M."/>
            <person name="Spraker J."/>
            <person name="Barnes I."/>
            <person name="Buitendag C."/>
            <person name="Ceriani C."/>
            <person name="Del Mar Angel L."/>
            <person name="du Plessis D."/>
            <person name="Fuchs T."/>
            <person name="Gasser K."/>
            <person name="Kramer D."/>
            <person name="Li W."/>
            <person name="Munsamy K."/>
            <person name="Piso A."/>
            <person name="Price J.L."/>
            <person name="Sonnekus B."/>
            <person name="Thomas C."/>
            <person name="van der Nest A."/>
            <person name="van Dijk A."/>
            <person name="van Heerden A."/>
            <person name="van Vuuren N."/>
            <person name="Yilmaz N."/>
            <person name="Duong T.A."/>
            <person name="van der Merwe N.A."/>
            <person name="Wingfield M.J."/>
            <person name="Wingfield B.D."/>
        </authorList>
    </citation>
    <scope>NUCLEOTIDE SEQUENCE [LARGE SCALE GENOMIC DNA]</scope>
    <source>
        <strain evidence="1 2">CMW 18167</strain>
    </source>
</reference>
<proteinExistence type="predicted"/>